<evidence type="ECO:0000313" key="2">
    <source>
        <dbReference type="EMBL" id="GMA33658.1"/>
    </source>
</evidence>
<feature type="compositionally biased region" description="Basic and acidic residues" evidence="1">
    <location>
        <begin position="25"/>
        <end position="37"/>
    </location>
</feature>
<dbReference type="EMBL" id="BSUM01000003">
    <property type="protein sequence ID" value="GMA33658.1"/>
    <property type="molecule type" value="Genomic_DNA"/>
</dbReference>
<gene>
    <name evidence="2" type="ORF">GCM10025875_36500</name>
    <name evidence="3" type="ORF">GCM10025875_37190</name>
    <name evidence="4" type="ORF">GCM10025875_37820</name>
</gene>
<dbReference type="EMBL" id="BSUM01000005">
    <property type="protein sequence ID" value="GMA33790.1"/>
    <property type="molecule type" value="Genomic_DNA"/>
</dbReference>
<evidence type="ECO:0000256" key="1">
    <source>
        <dbReference type="SAM" id="MobiDB-lite"/>
    </source>
</evidence>
<comment type="caution">
    <text evidence="2">The sequence shown here is derived from an EMBL/GenBank/DDBJ whole genome shotgun (WGS) entry which is preliminary data.</text>
</comment>
<dbReference type="AlphaFoldDB" id="A0AA37XH97"/>
<evidence type="ECO:0000313" key="3">
    <source>
        <dbReference type="EMBL" id="GMA33727.1"/>
    </source>
</evidence>
<evidence type="ECO:0000313" key="4">
    <source>
        <dbReference type="EMBL" id="GMA33790.1"/>
    </source>
</evidence>
<protein>
    <submittedName>
        <fullName evidence="2">Uncharacterized protein</fullName>
    </submittedName>
</protein>
<accession>A0AA37XH97</accession>
<keyword evidence="5" id="KW-1185">Reference proteome</keyword>
<proteinExistence type="predicted"/>
<reference evidence="2" key="2">
    <citation type="submission" date="2023-02" db="EMBL/GenBank/DDBJ databases">
        <authorList>
            <person name="Sun Q."/>
            <person name="Mori K."/>
        </authorList>
    </citation>
    <scope>NUCLEOTIDE SEQUENCE</scope>
    <source>
        <strain evidence="2">NBRC 112290</strain>
    </source>
</reference>
<feature type="region of interest" description="Disordered" evidence="1">
    <location>
        <begin position="1"/>
        <end position="59"/>
    </location>
</feature>
<reference evidence="2" key="1">
    <citation type="journal article" date="2014" name="Int. J. Syst. Evol. Microbiol.">
        <title>Complete genome sequence of Corynebacterium casei LMG S-19264T (=DSM 44701T), isolated from a smear-ripened cheese.</title>
        <authorList>
            <consortium name="US DOE Joint Genome Institute (JGI-PGF)"/>
            <person name="Walter F."/>
            <person name="Albersmeier A."/>
            <person name="Kalinowski J."/>
            <person name="Ruckert C."/>
        </authorList>
    </citation>
    <scope>NUCLEOTIDE SEQUENCE</scope>
    <source>
        <strain evidence="2">NBRC 112290</strain>
    </source>
</reference>
<feature type="compositionally biased region" description="Polar residues" evidence="1">
    <location>
        <begin position="11"/>
        <end position="22"/>
    </location>
</feature>
<dbReference type="Proteomes" id="UP001157161">
    <property type="component" value="Unassembled WGS sequence"/>
</dbReference>
<sequence>MGLHQRHAQRTAPSNFPTTGARTPQRWDRGNLRENKHGTNSIVRVRSLGAYEHNDSEAA</sequence>
<dbReference type="EMBL" id="BSUM01000004">
    <property type="protein sequence ID" value="GMA33727.1"/>
    <property type="molecule type" value="Genomic_DNA"/>
</dbReference>
<name>A0AA37XH97_9MICO</name>
<organism evidence="2 5">
    <name type="scientific">Litorihabitans aurantiacus</name>
    <dbReference type="NCBI Taxonomy" id="1930061"/>
    <lineage>
        <taxon>Bacteria</taxon>
        <taxon>Bacillati</taxon>
        <taxon>Actinomycetota</taxon>
        <taxon>Actinomycetes</taxon>
        <taxon>Micrococcales</taxon>
        <taxon>Beutenbergiaceae</taxon>
        <taxon>Litorihabitans</taxon>
    </lineage>
</organism>
<evidence type="ECO:0000313" key="5">
    <source>
        <dbReference type="Proteomes" id="UP001157161"/>
    </source>
</evidence>